<dbReference type="EMBL" id="CP054929">
    <property type="protein sequence ID" value="QKW52368.1"/>
    <property type="molecule type" value="Genomic_DNA"/>
</dbReference>
<dbReference type="InterPro" id="IPR036271">
    <property type="entry name" value="Tet_transcr_reg_TetR-rel_C_sf"/>
</dbReference>
<accession>A0A7G8KAN6</accession>
<dbReference type="PRINTS" id="PR00455">
    <property type="entry name" value="HTHTETR"/>
</dbReference>
<dbReference type="Proteomes" id="UP000509303">
    <property type="component" value="Chromosome"/>
</dbReference>
<dbReference type="GeneID" id="95460873"/>
<dbReference type="PANTHER" id="PTHR30055:SF148">
    <property type="entry name" value="TETR-FAMILY TRANSCRIPTIONAL REGULATOR"/>
    <property type="match status" value="1"/>
</dbReference>
<dbReference type="RefSeq" id="WP_176164072.1">
    <property type="nucleotide sequence ID" value="NZ_CP054929.1"/>
</dbReference>
<sequence>MTVGVTGRGPDPRAERSRAAALAAAQELLIEEGWAAVTHVAVAARSGVGRTTLYRHWPDSAMLIRQLLAQLFQIDHSSRTGDLREDLICELRAFQLLLENPTGDRALRVIIDQASIDAEYAEVLEQCRHKGAEVLTAIIEHGREQGDLPARLGTEEAIGLLLGPMFFRRLVANSGFERDYVTELVDGFLRAYAVEVPPESQRELTPERRAEPVAGAAY</sequence>
<accession>A0A7H8NF75</accession>
<dbReference type="AlphaFoldDB" id="A0A7H8NF75"/>
<dbReference type="PANTHER" id="PTHR30055">
    <property type="entry name" value="HTH-TYPE TRANSCRIPTIONAL REGULATOR RUTR"/>
    <property type="match status" value="1"/>
</dbReference>
<gene>
    <name evidence="4" type="ORF">HUT08_25720</name>
</gene>
<dbReference type="Pfam" id="PF00440">
    <property type="entry name" value="TetR_N"/>
    <property type="match status" value="1"/>
</dbReference>
<keyword evidence="2" id="KW-0238">DNA-binding</keyword>
<keyword evidence="1" id="KW-0805">Transcription regulation</keyword>
<evidence type="ECO:0000313" key="5">
    <source>
        <dbReference type="Proteomes" id="UP000509303"/>
    </source>
</evidence>
<reference evidence="4 5" key="1">
    <citation type="submission" date="2020-06" db="EMBL/GenBank/DDBJ databases">
        <title>Genome mining for natural products.</title>
        <authorList>
            <person name="Zhang B."/>
            <person name="Shi J."/>
            <person name="Ge H."/>
        </authorList>
    </citation>
    <scope>NUCLEOTIDE SEQUENCE [LARGE SCALE GENOMIC DNA]</scope>
    <source>
        <strain evidence="4 5">NA00687</strain>
    </source>
</reference>
<dbReference type="SUPFAM" id="SSF48498">
    <property type="entry name" value="Tetracyclin repressor-like, C-terminal domain"/>
    <property type="match status" value="1"/>
</dbReference>
<protein>
    <submittedName>
        <fullName evidence="4">TetR/AcrR family transcriptional regulator C-terminal ligand-binding domain-containing protein</fullName>
    </submittedName>
</protein>
<dbReference type="GO" id="GO:0000976">
    <property type="term" value="F:transcription cis-regulatory region binding"/>
    <property type="evidence" value="ECO:0007669"/>
    <property type="project" value="TreeGrafter"/>
</dbReference>
<proteinExistence type="predicted"/>
<evidence type="ECO:0000256" key="2">
    <source>
        <dbReference type="ARBA" id="ARBA00023125"/>
    </source>
</evidence>
<name>A0A7H8NF75_9ACTN</name>
<dbReference type="Gene3D" id="1.10.10.60">
    <property type="entry name" value="Homeodomain-like"/>
    <property type="match status" value="1"/>
</dbReference>
<evidence type="ECO:0000256" key="1">
    <source>
        <dbReference type="ARBA" id="ARBA00023015"/>
    </source>
</evidence>
<dbReference type="GO" id="GO:0003700">
    <property type="term" value="F:DNA-binding transcription factor activity"/>
    <property type="evidence" value="ECO:0007669"/>
    <property type="project" value="TreeGrafter"/>
</dbReference>
<evidence type="ECO:0000256" key="3">
    <source>
        <dbReference type="ARBA" id="ARBA00023163"/>
    </source>
</evidence>
<organism evidence="4 5">
    <name type="scientific">Streptomyces buecherae</name>
    <dbReference type="NCBI Taxonomy" id="2763006"/>
    <lineage>
        <taxon>Bacteria</taxon>
        <taxon>Bacillati</taxon>
        <taxon>Actinomycetota</taxon>
        <taxon>Actinomycetes</taxon>
        <taxon>Kitasatosporales</taxon>
        <taxon>Streptomycetaceae</taxon>
        <taxon>Streptomyces</taxon>
    </lineage>
</organism>
<keyword evidence="5" id="KW-1185">Reference proteome</keyword>
<dbReference type="Pfam" id="PF16859">
    <property type="entry name" value="TetR_C_11"/>
    <property type="match status" value="1"/>
</dbReference>
<dbReference type="InterPro" id="IPR050109">
    <property type="entry name" value="HTH-type_TetR-like_transc_reg"/>
</dbReference>
<dbReference type="InterPro" id="IPR011075">
    <property type="entry name" value="TetR_C"/>
</dbReference>
<evidence type="ECO:0000313" key="4">
    <source>
        <dbReference type="EMBL" id="QKW52368.1"/>
    </source>
</evidence>
<dbReference type="PROSITE" id="PS50977">
    <property type="entry name" value="HTH_TETR_2"/>
    <property type="match status" value="1"/>
</dbReference>
<dbReference type="InterPro" id="IPR001647">
    <property type="entry name" value="HTH_TetR"/>
</dbReference>
<keyword evidence="3" id="KW-0804">Transcription</keyword>
<dbReference type="Gene3D" id="1.10.357.10">
    <property type="entry name" value="Tetracycline Repressor, domain 2"/>
    <property type="match status" value="1"/>
</dbReference>
<dbReference type="SUPFAM" id="SSF46689">
    <property type="entry name" value="Homeodomain-like"/>
    <property type="match status" value="1"/>
</dbReference>
<dbReference type="InterPro" id="IPR009057">
    <property type="entry name" value="Homeodomain-like_sf"/>
</dbReference>